<sequence>MTVDRGGEHDELAPVIPIFGGPPPERPISAVTNDGARDSRSAAARPWHASWIEEDGGDGVAPTPSEPADADGKTELEIAERALLRRLRGRSLSVAEARDVVREHEIEPDAIESLLERFQRLGYLDDVVLAEQLVHTGSDRKGQGRRVIAQTMTKRGIPRDVVDAVLAELPDDDDERALDFARSKAKSMASLDRDTALRRLSGQLARRGYGGSVALTAARTALDEVSAPQSGVRFR</sequence>
<dbReference type="Pfam" id="PF02631">
    <property type="entry name" value="RecX_HTH2"/>
    <property type="match status" value="1"/>
</dbReference>
<dbReference type="EMBL" id="BAAAOF010000005">
    <property type="protein sequence ID" value="GAA1933906.1"/>
    <property type="molecule type" value="Genomic_DNA"/>
</dbReference>
<comment type="function">
    <text evidence="5">Modulates RecA activity.</text>
</comment>
<dbReference type="PANTHER" id="PTHR33602:SF1">
    <property type="entry name" value="REGULATORY PROTEIN RECX FAMILY PROTEIN"/>
    <property type="match status" value="1"/>
</dbReference>
<feature type="region of interest" description="Disordered" evidence="6">
    <location>
        <begin position="1"/>
        <end position="71"/>
    </location>
</feature>
<evidence type="ECO:0000259" key="7">
    <source>
        <dbReference type="Pfam" id="PF02631"/>
    </source>
</evidence>
<feature type="compositionally biased region" description="Basic and acidic residues" evidence="6">
    <location>
        <begin position="1"/>
        <end position="12"/>
    </location>
</feature>
<comment type="subcellular location">
    <subcellularLocation>
        <location evidence="1 5">Cytoplasm</location>
    </subcellularLocation>
</comment>
<comment type="similarity">
    <text evidence="2 5">Belongs to the RecX family.</text>
</comment>
<evidence type="ECO:0000313" key="9">
    <source>
        <dbReference type="Proteomes" id="UP001501343"/>
    </source>
</evidence>
<proteinExistence type="inferred from homology"/>
<keyword evidence="4 5" id="KW-0963">Cytoplasm</keyword>
<dbReference type="InterPro" id="IPR036388">
    <property type="entry name" value="WH-like_DNA-bd_sf"/>
</dbReference>
<dbReference type="PANTHER" id="PTHR33602">
    <property type="entry name" value="REGULATORY PROTEIN RECX FAMILY PROTEIN"/>
    <property type="match status" value="1"/>
</dbReference>
<evidence type="ECO:0000313" key="8">
    <source>
        <dbReference type="EMBL" id="GAA1933906.1"/>
    </source>
</evidence>
<evidence type="ECO:0000256" key="2">
    <source>
        <dbReference type="ARBA" id="ARBA00009695"/>
    </source>
</evidence>
<evidence type="ECO:0000256" key="6">
    <source>
        <dbReference type="SAM" id="MobiDB-lite"/>
    </source>
</evidence>
<feature type="domain" description="RecX second three-helical" evidence="7">
    <location>
        <begin position="125"/>
        <end position="166"/>
    </location>
</feature>
<evidence type="ECO:0000256" key="1">
    <source>
        <dbReference type="ARBA" id="ARBA00004496"/>
    </source>
</evidence>
<evidence type="ECO:0000256" key="5">
    <source>
        <dbReference type="HAMAP-Rule" id="MF_01114"/>
    </source>
</evidence>
<reference evidence="9" key="1">
    <citation type="journal article" date="2019" name="Int. J. Syst. Evol. Microbiol.">
        <title>The Global Catalogue of Microorganisms (GCM) 10K type strain sequencing project: providing services to taxonomists for standard genome sequencing and annotation.</title>
        <authorList>
            <consortium name="The Broad Institute Genomics Platform"/>
            <consortium name="The Broad Institute Genome Sequencing Center for Infectious Disease"/>
            <person name="Wu L."/>
            <person name="Ma J."/>
        </authorList>
    </citation>
    <scope>NUCLEOTIDE SEQUENCE [LARGE SCALE GENOMIC DNA]</scope>
    <source>
        <strain evidence="9">JCM 14900</strain>
    </source>
</reference>
<gene>
    <name evidence="5" type="primary">recX</name>
    <name evidence="8" type="ORF">GCM10009775_27290</name>
</gene>
<dbReference type="Gene3D" id="1.10.10.10">
    <property type="entry name" value="Winged helix-like DNA-binding domain superfamily/Winged helix DNA-binding domain"/>
    <property type="match status" value="1"/>
</dbReference>
<name>A0ABN2PY95_9MICO</name>
<dbReference type="Proteomes" id="UP001501343">
    <property type="component" value="Unassembled WGS sequence"/>
</dbReference>
<comment type="caution">
    <text evidence="8">The sequence shown here is derived from an EMBL/GenBank/DDBJ whole genome shotgun (WGS) entry which is preliminary data.</text>
</comment>
<keyword evidence="9" id="KW-1185">Reference proteome</keyword>
<organism evidence="8 9">
    <name type="scientific">Microbacterium aoyamense</name>
    <dbReference type="NCBI Taxonomy" id="344166"/>
    <lineage>
        <taxon>Bacteria</taxon>
        <taxon>Bacillati</taxon>
        <taxon>Actinomycetota</taxon>
        <taxon>Actinomycetes</taxon>
        <taxon>Micrococcales</taxon>
        <taxon>Microbacteriaceae</taxon>
        <taxon>Microbacterium</taxon>
    </lineage>
</organism>
<dbReference type="InterPro" id="IPR003783">
    <property type="entry name" value="Regulatory_RecX"/>
</dbReference>
<evidence type="ECO:0000256" key="4">
    <source>
        <dbReference type="ARBA" id="ARBA00022490"/>
    </source>
</evidence>
<accession>A0ABN2PY95</accession>
<dbReference type="RefSeq" id="WP_248147456.1">
    <property type="nucleotide sequence ID" value="NZ_BAAAOF010000005.1"/>
</dbReference>
<dbReference type="HAMAP" id="MF_01114">
    <property type="entry name" value="RecX"/>
    <property type="match status" value="1"/>
</dbReference>
<protein>
    <recommendedName>
        <fullName evidence="3 5">Regulatory protein RecX</fullName>
    </recommendedName>
</protein>
<evidence type="ECO:0000256" key="3">
    <source>
        <dbReference type="ARBA" id="ARBA00018111"/>
    </source>
</evidence>
<dbReference type="InterPro" id="IPR053924">
    <property type="entry name" value="RecX_HTH_2nd"/>
</dbReference>